<gene>
    <name evidence="1" type="ORF">K432DRAFT_470949</name>
</gene>
<reference evidence="1 2" key="1">
    <citation type="journal article" date="2016" name="Nat. Commun.">
        <title>Ectomycorrhizal ecology is imprinted in the genome of the dominant symbiotic fungus Cenococcum geophilum.</title>
        <authorList>
            <consortium name="DOE Joint Genome Institute"/>
            <person name="Peter M."/>
            <person name="Kohler A."/>
            <person name="Ohm R.A."/>
            <person name="Kuo A."/>
            <person name="Krutzmann J."/>
            <person name="Morin E."/>
            <person name="Arend M."/>
            <person name="Barry K.W."/>
            <person name="Binder M."/>
            <person name="Choi C."/>
            <person name="Clum A."/>
            <person name="Copeland A."/>
            <person name="Grisel N."/>
            <person name="Haridas S."/>
            <person name="Kipfer T."/>
            <person name="LaButti K."/>
            <person name="Lindquist E."/>
            <person name="Lipzen A."/>
            <person name="Maire R."/>
            <person name="Meier B."/>
            <person name="Mihaltcheva S."/>
            <person name="Molinier V."/>
            <person name="Murat C."/>
            <person name="Poggeler S."/>
            <person name="Quandt C.A."/>
            <person name="Sperisen C."/>
            <person name="Tritt A."/>
            <person name="Tisserant E."/>
            <person name="Crous P.W."/>
            <person name="Henrissat B."/>
            <person name="Nehls U."/>
            <person name="Egli S."/>
            <person name="Spatafora J.W."/>
            <person name="Grigoriev I.V."/>
            <person name="Martin F.M."/>
        </authorList>
    </citation>
    <scope>NUCLEOTIDE SEQUENCE [LARGE SCALE GENOMIC DNA]</scope>
    <source>
        <strain evidence="1 2">CBS 459.81</strain>
    </source>
</reference>
<dbReference type="InterPro" id="IPR053143">
    <property type="entry name" value="Arylsulfate_ST"/>
</dbReference>
<feature type="non-terminal residue" evidence="1">
    <location>
        <position position="1"/>
    </location>
</feature>
<sequence length="136" mass="14751">PYIYEYDGVSIIHAENPGNVAIPTPPQTPIFSGFGHAGGQNSHNLKLVELNGQPHLTFFNGVDELDGNRGNDIIMDNTYHTVATVQSGNGWAANDVYEFTVLPDGTAIATIFESVQYNLSRYGVDQLVGWVVEGIV</sequence>
<evidence type="ECO:0000313" key="2">
    <source>
        <dbReference type="Proteomes" id="UP000250266"/>
    </source>
</evidence>
<keyword evidence="2" id="KW-1185">Reference proteome</keyword>
<dbReference type="Proteomes" id="UP000250266">
    <property type="component" value="Unassembled WGS sequence"/>
</dbReference>
<evidence type="ECO:0000313" key="1">
    <source>
        <dbReference type="EMBL" id="OCK82734.1"/>
    </source>
</evidence>
<dbReference type="EMBL" id="KV744879">
    <property type="protein sequence ID" value="OCK82734.1"/>
    <property type="molecule type" value="Genomic_DNA"/>
</dbReference>
<organism evidence="1 2">
    <name type="scientific">Lepidopterella palustris CBS 459.81</name>
    <dbReference type="NCBI Taxonomy" id="1314670"/>
    <lineage>
        <taxon>Eukaryota</taxon>
        <taxon>Fungi</taxon>
        <taxon>Dikarya</taxon>
        <taxon>Ascomycota</taxon>
        <taxon>Pezizomycotina</taxon>
        <taxon>Dothideomycetes</taxon>
        <taxon>Pleosporomycetidae</taxon>
        <taxon>Mytilinidiales</taxon>
        <taxon>Argynnaceae</taxon>
        <taxon>Lepidopterella</taxon>
    </lineage>
</organism>
<dbReference type="PANTHER" id="PTHR35340:SF9">
    <property type="entry name" value="ASST-DOMAIN-CONTAINING PROTEIN"/>
    <property type="match status" value="1"/>
</dbReference>
<accession>A0A8E2EFA3</accession>
<dbReference type="OrthoDB" id="5427350at2759"/>
<proteinExistence type="predicted"/>
<name>A0A8E2EFA3_9PEZI</name>
<protein>
    <submittedName>
        <fullName evidence="1">Uncharacterized protein</fullName>
    </submittedName>
</protein>
<dbReference type="PANTHER" id="PTHR35340">
    <property type="entry name" value="PQQ ENZYME REPEAT PROTEIN-RELATED"/>
    <property type="match status" value="1"/>
</dbReference>
<dbReference type="AlphaFoldDB" id="A0A8E2EFA3"/>